<dbReference type="RefSeq" id="WP_154308232.1">
    <property type="nucleotide sequence ID" value="NZ_WKKI01000025.1"/>
</dbReference>
<dbReference type="Pfam" id="PF00534">
    <property type="entry name" value="Glycos_transf_1"/>
    <property type="match status" value="1"/>
</dbReference>
<dbReference type="GO" id="GO:0016757">
    <property type="term" value="F:glycosyltransferase activity"/>
    <property type="evidence" value="ECO:0007669"/>
    <property type="project" value="InterPro"/>
</dbReference>
<gene>
    <name evidence="2" type="ORF">GJU40_12700</name>
</gene>
<keyword evidence="3" id="KW-1185">Reference proteome</keyword>
<dbReference type="AlphaFoldDB" id="A0A7X2J0B7"/>
<reference evidence="2 3" key="1">
    <citation type="submission" date="2019-11" db="EMBL/GenBank/DDBJ databases">
        <title>Bacillus lacus genome.</title>
        <authorList>
            <person name="Allen C.J."/>
            <person name="Newman J.D."/>
        </authorList>
    </citation>
    <scope>NUCLEOTIDE SEQUENCE [LARGE SCALE GENOMIC DNA]</scope>
    <source>
        <strain evidence="2 3">KCTC 33946</strain>
    </source>
</reference>
<evidence type="ECO:0000259" key="1">
    <source>
        <dbReference type="Pfam" id="PF00534"/>
    </source>
</evidence>
<dbReference type="OrthoDB" id="9804196at2"/>
<feature type="domain" description="Glycosyl transferase family 1" evidence="1">
    <location>
        <begin position="177"/>
        <end position="327"/>
    </location>
</feature>
<proteinExistence type="predicted"/>
<dbReference type="PANTHER" id="PTHR45947">
    <property type="entry name" value="SULFOQUINOVOSYL TRANSFERASE SQD2"/>
    <property type="match status" value="1"/>
</dbReference>
<sequence length="365" mass="41708">MLKVLVICTVNFGFGDGISNVIMSYYNSIDKSKVHMDFVVKRCTDDKLRQEIIDNGSKLYELNYRLKSPLKYMKKVTEIVKLGDYNIVHAHGNSCTLAIEMLASKIGGVKVRIPHSHNTTTNYKIVHKLLRKTFDKNYTNGFACGVRAGEWLYNGKSFTVINNGIDVNKFKYNDDHRKKYRKKYGLVGCKVVGNVGAFNYQKNHEFLIDVFSELYKYDKSYRLLLVGDGVLRTDLENKVNSLGLNNAVIFTGKSREVPNLMQVMDVIVMPSRFEGLPLTLLEAQSASLQCFVSDVITEEVRVTELIEYISLEKTAEEWAKLINDTVKVNREIINEKNAFQVTDSGYNIEENAKTLQSLYYKFTNN</sequence>
<protein>
    <submittedName>
        <fullName evidence="2">Glycosyltransferase</fullName>
    </submittedName>
</protein>
<dbReference type="InterPro" id="IPR050194">
    <property type="entry name" value="Glycosyltransferase_grp1"/>
</dbReference>
<dbReference type="EMBL" id="WKKI01000025">
    <property type="protein sequence ID" value="MRX73000.1"/>
    <property type="molecule type" value="Genomic_DNA"/>
</dbReference>
<name>A0A7X2J0B7_9BACI</name>
<evidence type="ECO:0000313" key="2">
    <source>
        <dbReference type="EMBL" id="MRX73000.1"/>
    </source>
</evidence>
<accession>A0A7X2J0B7</accession>
<dbReference type="SUPFAM" id="SSF53756">
    <property type="entry name" value="UDP-Glycosyltransferase/glycogen phosphorylase"/>
    <property type="match status" value="1"/>
</dbReference>
<evidence type="ECO:0000313" key="3">
    <source>
        <dbReference type="Proteomes" id="UP000448867"/>
    </source>
</evidence>
<dbReference type="InterPro" id="IPR001296">
    <property type="entry name" value="Glyco_trans_1"/>
</dbReference>
<comment type="caution">
    <text evidence="2">The sequence shown here is derived from an EMBL/GenBank/DDBJ whole genome shotgun (WGS) entry which is preliminary data.</text>
</comment>
<keyword evidence="2" id="KW-0808">Transferase</keyword>
<dbReference type="Proteomes" id="UP000448867">
    <property type="component" value="Unassembled WGS sequence"/>
</dbReference>
<dbReference type="PANTHER" id="PTHR45947:SF3">
    <property type="entry name" value="SULFOQUINOVOSYL TRANSFERASE SQD2"/>
    <property type="match status" value="1"/>
</dbReference>
<dbReference type="Gene3D" id="3.40.50.2000">
    <property type="entry name" value="Glycogen Phosphorylase B"/>
    <property type="match status" value="2"/>
</dbReference>
<organism evidence="2 3">
    <name type="scientific">Metabacillus lacus</name>
    <dbReference type="NCBI Taxonomy" id="1983721"/>
    <lineage>
        <taxon>Bacteria</taxon>
        <taxon>Bacillati</taxon>
        <taxon>Bacillota</taxon>
        <taxon>Bacilli</taxon>
        <taxon>Bacillales</taxon>
        <taxon>Bacillaceae</taxon>
        <taxon>Metabacillus</taxon>
    </lineage>
</organism>
<dbReference type="CDD" id="cd03812">
    <property type="entry name" value="GT4_CapH-like"/>
    <property type="match status" value="1"/>
</dbReference>